<dbReference type="Gene3D" id="3.40.640.10">
    <property type="entry name" value="Type I PLP-dependent aspartate aminotransferase-like (Major domain)"/>
    <property type="match status" value="1"/>
</dbReference>
<dbReference type="Pfam" id="PF01212">
    <property type="entry name" value="Beta_elim_lyase"/>
    <property type="match status" value="1"/>
</dbReference>
<dbReference type="OrthoDB" id="9764079at2"/>
<comment type="caution">
    <text evidence="5">The sequence shown here is derived from an EMBL/GenBank/DDBJ whole genome shotgun (WGS) entry which is preliminary data.</text>
</comment>
<sequence>MPSFMEPFRIKAVEPIPFPAPGERSEALETAGYNLFRVPARLITIDLLTDSGTSAMSAAQWSALVSGDESYAGARSFERFERVVTELTGFGEVLPVHQGRAAERILLHRLLRPGRLCVANTHFDSTRASVLAAGSEAIDLPVPVPSGTVLPFGGNIDLAALERLLSGPDGGRVACVVLTVTNNANGGQPVSLENAAQARRLCRAHGVPLLLDASRFAENAYLVGTRSPAHAGATPRELARAMFDLADGCWASLKKDGVANIGGLIALRDPELARRCADQLIETEGFPTYGGLAGRDLDALAQGLLEVTDPAYLRYRAESAGWFAERLERAGLPVVRPAGCHAVYVDAGRLLGHIPPHELPATAFAIELYLAGAVRVTELGTLVFGRPDPAGGPDLPAPRELVRFALPRRVYTANHLEYVAEVAGEVAAKASAIRGYRITEQTGALRQFAATLAPLGDTESVRS</sequence>
<dbReference type="PANTHER" id="PTHR32325">
    <property type="entry name" value="BETA-ELIMINATING LYASE-LIKE PROTEIN-RELATED"/>
    <property type="match status" value="1"/>
</dbReference>
<keyword evidence="5" id="KW-0456">Lyase</keyword>
<keyword evidence="6" id="KW-1185">Reference proteome</keyword>
<dbReference type="RefSeq" id="WP_110339978.1">
    <property type="nucleotide sequence ID" value="NZ_MASU01000009.1"/>
</dbReference>
<evidence type="ECO:0000313" key="6">
    <source>
        <dbReference type="Proteomes" id="UP000247892"/>
    </source>
</evidence>
<dbReference type="Proteomes" id="UP000247892">
    <property type="component" value="Unassembled WGS sequence"/>
</dbReference>
<protein>
    <submittedName>
        <fullName evidence="5">Tyrosine phenol-lyase</fullName>
    </submittedName>
</protein>
<dbReference type="GO" id="GO:0006520">
    <property type="term" value="P:amino acid metabolic process"/>
    <property type="evidence" value="ECO:0007669"/>
    <property type="project" value="InterPro"/>
</dbReference>
<dbReference type="InterPro" id="IPR015421">
    <property type="entry name" value="PyrdxlP-dep_Trfase_major"/>
</dbReference>
<gene>
    <name evidence="5" type="ORF">BA062_22495</name>
</gene>
<feature type="domain" description="Aromatic amino acid beta-eliminating lyase/threonine aldolase" evidence="4">
    <location>
        <begin position="46"/>
        <end position="421"/>
    </location>
</feature>
<evidence type="ECO:0000259" key="4">
    <source>
        <dbReference type="Pfam" id="PF01212"/>
    </source>
</evidence>
<evidence type="ECO:0000256" key="1">
    <source>
        <dbReference type="ARBA" id="ARBA00001933"/>
    </source>
</evidence>
<comment type="cofactor">
    <cofactor evidence="1">
        <name>pyridoxal 5'-phosphate</name>
        <dbReference type="ChEBI" id="CHEBI:597326"/>
    </cofactor>
</comment>
<dbReference type="InterPro" id="IPR015424">
    <property type="entry name" value="PyrdxlP-dep_Trfase"/>
</dbReference>
<evidence type="ECO:0000256" key="2">
    <source>
        <dbReference type="ARBA" id="ARBA00009721"/>
    </source>
</evidence>
<dbReference type="InterPro" id="IPR001597">
    <property type="entry name" value="ArAA_b-elim_lyase/Thr_aldolase"/>
</dbReference>
<name>A0A318LKL5_9PSEU</name>
<accession>A0A318LKL5</accession>
<dbReference type="InterPro" id="IPR015422">
    <property type="entry name" value="PyrdxlP-dep_Trfase_small"/>
</dbReference>
<reference evidence="5 6" key="1">
    <citation type="submission" date="2016-07" db="EMBL/GenBank/DDBJ databases">
        <title>Draft genome sequence of Prauserella sp. YIM 121212, isolated from alkaline soil.</title>
        <authorList>
            <person name="Ruckert C."/>
            <person name="Albersmeier A."/>
            <person name="Jiang C.-L."/>
            <person name="Jiang Y."/>
            <person name="Kalinowski J."/>
            <person name="Schneider O."/>
            <person name="Winkler A."/>
            <person name="Zotchev S.B."/>
        </authorList>
    </citation>
    <scope>NUCLEOTIDE SEQUENCE [LARGE SCALE GENOMIC DNA]</scope>
    <source>
        <strain evidence="5 6">YIM 121212</strain>
    </source>
</reference>
<dbReference type="SUPFAM" id="SSF53383">
    <property type="entry name" value="PLP-dependent transferases"/>
    <property type="match status" value="1"/>
</dbReference>
<evidence type="ECO:0000256" key="3">
    <source>
        <dbReference type="ARBA" id="ARBA00022898"/>
    </source>
</evidence>
<organism evidence="5 6">
    <name type="scientific">Prauserella flavalba</name>
    <dbReference type="NCBI Taxonomy" id="1477506"/>
    <lineage>
        <taxon>Bacteria</taxon>
        <taxon>Bacillati</taxon>
        <taxon>Actinomycetota</taxon>
        <taxon>Actinomycetes</taxon>
        <taxon>Pseudonocardiales</taxon>
        <taxon>Pseudonocardiaceae</taxon>
        <taxon>Prauserella</taxon>
    </lineage>
</organism>
<proteinExistence type="inferred from homology"/>
<dbReference type="GO" id="GO:0016829">
    <property type="term" value="F:lyase activity"/>
    <property type="evidence" value="ECO:0007669"/>
    <property type="project" value="UniProtKB-KW"/>
</dbReference>
<comment type="similarity">
    <text evidence="2">Belongs to the beta-eliminating lyase family.</text>
</comment>
<dbReference type="Gene3D" id="3.90.1150.10">
    <property type="entry name" value="Aspartate Aminotransferase, domain 1"/>
    <property type="match status" value="1"/>
</dbReference>
<dbReference type="AlphaFoldDB" id="A0A318LKL5"/>
<keyword evidence="3" id="KW-0663">Pyridoxal phosphate</keyword>
<dbReference type="EMBL" id="MASU01000009">
    <property type="protein sequence ID" value="PXY28633.1"/>
    <property type="molecule type" value="Genomic_DNA"/>
</dbReference>
<evidence type="ECO:0000313" key="5">
    <source>
        <dbReference type="EMBL" id="PXY28633.1"/>
    </source>
</evidence>
<dbReference type="NCBIfam" id="NF009709">
    <property type="entry name" value="PRK13238.1"/>
    <property type="match status" value="1"/>
</dbReference>
<dbReference type="PANTHER" id="PTHR32325:SF4">
    <property type="entry name" value="TRYPTOPHANASE"/>
    <property type="match status" value="1"/>
</dbReference>